<organism evidence="2 3">
    <name type="scientific">Polyplosphaeria fusca</name>
    <dbReference type="NCBI Taxonomy" id="682080"/>
    <lineage>
        <taxon>Eukaryota</taxon>
        <taxon>Fungi</taxon>
        <taxon>Dikarya</taxon>
        <taxon>Ascomycota</taxon>
        <taxon>Pezizomycotina</taxon>
        <taxon>Dothideomycetes</taxon>
        <taxon>Pleosporomycetidae</taxon>
        <taxon>Pleosporales</taxon>
        <taxon>Tetraplosphaeriaceae</taxon>
        <taxon>Polyplosphaeria</taxon>
    </lineage>
</organism>
<dbReference type="GO" id="GO:0008168">
    <property type="term" value="F:methyltransferase activity"/>
    <property type="evidence" value="ECO:0007669"/>
    <property type="project" value="UniProtKB-KW"/>
</dbReference>
<evidence type="ECO:0000313" key="3">
    <source>
        <dbReference type="Proteomes" id="UP000799444"/>
    </source>
</evidence>
<feature type="domain" description="Methyltransferase" evidence="1">
    <location>
        <begin position="65"/>
        <end position="156"/>
    </location>
</feature>
<keyword evidence="2" id="KW-0489">Methyltransferase</keyword>
<sequence>MSSTEKLRNNPNLARVYAATSLQETQDAYDDWATTYDSDMIEQGYVAPAICAKTVSTHGNIHGAILDAGCGSGGVGLELSKLGAKTIDGIDLSDGMLKVAAKTNAYRNLSIADLSKTLEIGDGAYDALICVGTLTQGHVGPVPALSEFMRIVKSGGFVVATVLESIWEENGFEREIGNLLSEGKTELISKEIQQYRKHAGIGARVLVLKKP</sequence>
<dbReference type="AlphaFoldDB" id="A0A9P4QLD5"/>
<dbReference type="PANTHER" id="PTHR43591:SF110">
    <property type="entry name" value="RHODANESE DOMAIN-CONTAINING PROTEIN"/>
    <property type="match status" value="1"/>
</dbReference>
<dbReference type="InterPro" id="IPR041698">
    <property type="entry name" value="Methyltransf_25"/>
</dbReference>
<keyword evidence="2" id="KW-0808">Transferase</keyword>
<dbReference type="PANTHER" id="PTHR43591">
    <property type="entry name" value="METHYLTRANSFERASE"/>
    <property type="match status" value="1"/>
</dbReference>
<dbReference type="InterPro" id="IPR029063">
    <property type="entry name" value="SAM-dependent_MTases_sf"/>
</dbReference>
<name>A0A9P4QLD5_9PLEO</name>
<dbReference type="CDD" id="cd02440">
    <property type="entry name" value="AdoMet_MTases"/>
    <property type="match status" value="1"/>
</dbReference>
<evidence type="ECO:0000259" key="1">
    <source>
        <dbReference type="Pfam" id="PF13649"/>
    </source>
</evidence>
<dbReference type="SUPFAM" id="SSF53335">
    <property type="entry name" value="S-adenosyl-L-methionine-dependent methyltransferases"/>
    <property type="match status" value="1"/>
</dbReference>
<dbReference type="Proteomes" id="UP000799444">
    <property type="component" value="Unassembled WGS sequence"/>
</dbReference>
<dbReference type="OrthoDB" id="66144at2759"/>
<dbReference type="Gene3D" id="3.40.50.150">
    <property type="entry name" value="Vaccinia Virus protein VP39"/>
    <property type="match status" value="1"/>
</dbReference>
<proteinExistence type="predicted"/>
<evidence type="ECO:0000313" key="2">
    <source>
        <dbReference type="EMBL" id="KAF2729482.1"/>
    </source>
</evidence>
<reference evidence="2" key="1">
    <citation type="journal article" date="2020" name="Stud. Mycol.">
        <title>101 Dothideomycetes genomes: a test case for predicting lifestyles and emergence of pathogens.</title>
        <authorList>
            <person name="Haridas S."/>
            <person name="Albert R."/>
            <person name="Binder M."/>
            <person name="Bloem J."/>
            <person name="Labutti K."/>
            <person name="Salamov A."/>
            <person name="Andreopoulos B."/>
            <person name="Baker S."/>
            <person name="Barry K."/>
            <person name="Bills G."/>
            <person name="Bluhm B."/>
            <person name="Cannon C."/>
            <person name="Castanera R."/>
            <person name="Culley D."/>
            <person name="Daum C."/>
            <person name="Ezra D."/>
            <person name="Gonzalez J."/>
            <person name="Henrissat B."/>
            <person name="Kuo A."/>
            <person name="Liang C."/>
            <person name="Lipzen A."/>
            <person name="Lutzoni F."/>
            <person name="Magnuson J."/>
            <person name="Mondo S."/>
            <person name="Nolan M."/>
            <person name="Ohm R."/>
            <person name="Pangilinan J."/>
            <person name="Park H.-J."/>
            <person name="Ramirez L."/>
            <person name="Alfaro M."/>
            <person name="Sun H."/>
            <person name="Tritt A."/>
            <person name="Yoshinaga Y."/>
            <person name="Zwiers L.-H."/>
            <person name="Turgeon B."/>
            <person name="Goodwin S."/>
            <person name="Spatafora J."/>
            <person name="Crous P."/>
            <person name="Grigoriev I."/>
        </authorList>
    </citation>
    <scope>NUCLEOTIDE SEQUENCE</scope>
    <source>
        <strain evidence="2">CBS 125425</strain>
    </source>
</reference>
<dbReference type="EMBL" id="ML996244">
    <property type="protein sequence ID" value="KAF2729482.1"/>
    <property type="molecule type" value="Genomic_DNA"/>
</dbReference>
<keyword evidence="3" id="KW-1185">Reference proteome</keyword>
<accession>A0A9P4QLD5</accession>
<comment type="caution">
    <text evidence="2">The sequence shown here is derived from an EMBL/GenBank/DDBJ whole genome shotgun (WGS) entry which is preliminary data.</text>
</comment>
<gene>
    <name evidence="2" type="ORF">EJ04DRAFT_515911</name>
</gene>
<protein>
    <submittedName>
        <fullName evidence="2">S-adenosyl-L-methionine-dependent methyltransferase</fullName>
    </submittedName>
</protein>
<dbReference type="Pfam" id="PF13649">
    <property type="entry name" value="Methyltransf_25"/>
    <property type="match status" value="1"/>
</dbReference>
<dbReference type="GO" id="GO:0032259">
    <property type="term" value="P:methylation"/>
    <property type="evidence" value="ECO:0007669"/>
    <property type="project" value="UniProtKB-KW"/>
</dbReference>